<reference evidence="2 3" key="1">
    <citation type="submission" date="2020-07" db="EMBL/GenBank/DDBJ databases">
        <title>Halosimplex litoreum sp. nov. and Halosimplex rubrum sp. nov., isolated from different salt environments.</title>
        <authorList>
            <person name="Cui H."/>
        </authorList>
    </citation>
    <scope>NUCLEOTIDE SEQUENCE [LARGE SCALE GENOMIC DNA]</scope>
    <source>
        <strain evidence="2 3">R2</strain>
    </source>
</reference>
<dbReference type="RefSeq" id="WP_179920466.1">
    <property type="nucleotide sequence ID" value="NZ_CP058909.1"/>
</dbReference>
<protein>
    <submittedName>
        <fullName evidence="2">Uncharacterized protein</fullName>
    </submittedName>
</protein>
<dbReference type="KEGG" id="hpel:HZS54_02900"/>
<gene>
    <name evidence="2" type="ORF">HZS54_02900</name>
</gene>
<accession>A0A7D5P4F3</accession>
<dbReference type="AlphaFoldDB" id="A0A7D5P4F3"/>
<evidence type="ECO:0000313" key="3">
    <source>
        <dbReference type="Proteomes" id="UP000509346"/>
    </source>
</evidence>
<dbReference type="OrthoDB" id="244826at2157"/>
<feature type="region of interest" description="Disordered" evidence="1">
    <location>
        <begin position="1"/>
        <end position="66"/>
    </location>
</feature>
<dbReference type="GeneID" id="56081503"/>
<feature type="compositionally biased region" description="Basic and acidic residues" evidence="1">
    <location>
        <begin position="1"/>
        <end position="13"/>
    </location>
</feature>
<proteinExistence type="predicted"/>
<keyword evidence="3" id="KW-1185">Reference proteome</keyword>
<evidence type="ECO:0000256" key="1">
    <source>
        <dbReference type="SAM" id="MobiDB-lite"/>
    </source>
</evidence>
<name>A0A7D5P4F3_9EURY</name>
<feature type="compositionally biased region" description="Basic and acidic residues" evidence="1">
    <location>
        <begin position="46"/>
        <end position="66"/>
    </location>
</feature>
<sequence length="66" mass="7507">MSLGDRERVEGFHRVPSSTVETPASERVEGFHRVPSSTVETPASERIPDARYPKPPTRFDRDHCRS</sequence>
<dbReference type="EMBL" id="CP058909">
    <property type="protein sequence ID" value="QLH80643.1"/>
    <property type="molecule type" value="Genomic_DNA"/>
</dbReference>
<organism evidence="2 3">
    <name type="scientific">Halosimplex pelagicum</name>
    <dbReference type="NCBI Taxonomy" id="869886"/>
    <lineage>
        <taxon>Archaea</taxon>
        <taxon>Methanobacteriati</taxon>
        <taxon>Methanobacteriota</taxon>
        <taxon>Stenosarchaea group</taxon>
        <taxon>Halobacteria</taxon>
        <taxon>Halobacteriales</taxon>
        <taxon>Haloarculaceae</taxon>
        <taxon>Halosimplex</taxon>
    </lineage>
</organism>
<evidence type="ECO:0000313" key="2">
    <source>
        <dbReference type="EMBL" id="QLH80643.1"/>
    </source>
</evidence>
<dbReference type="Proteomes" id="UP000509346">
    <property type="component" value="Chromosome"/>
</dbReference>